<comment type="cofactor">
    <cofactor evidence="1">
        <name>FAD</name>
        <dbReference type="ChEBI" id="CHEBI:57692"/>
    </cofactor>
</comment>
<feature type="domain" description="Glucose-methanol-choline oxidoreductase C-terminal" evidence="7">
    <location>
        <begin position="427"/>
        <end position="547"/>
    </location>
</feature>
<reference evidence="8" key="1">
    <citation type="journal article" date="2021" name="PeerJ">
        <title>Extensive microbial diversity within the chicken gut microbiome revealed by metagenomics and culture.</title>
        <authorList>
            <person name="Gilroy R."/>
            <person name="Ravi A."/>
            <person name="Getino M."/>
            <person name="Pursley I."/>
            <person name="Horton D.L."/>
            <person name="Alikhan N.F."/>
            <person name="Baker D."/>
            <person name="Gharbi K."/>
            <person name="Hall N."/>
            <person name="Watson M."/>
            <person name="Adriaenssens E.M."/>
            <person name="Foster-Nyarko E."/>
            <person name="Jarju S."/>
            <person name="Secka A."/>
            <person name="Antonio M."/>
            <person name="Oren A."/>
            <person name="Chaudhuri R.R."/>
            <person name="La Ragione R."/>
            <person name="Hildebrand F."/>
            <person name="Pallen M.J."/>
        </authorList>
    </citation>
    <scope>NUCLEOTIDE SEQUENCE</scope>
    <source>
        <strain evidence="8">1719</strain>
    </source>
</reference>
<accession>A0A9D1W8V4</accession>
<evidence type="ECO:0000256" key="1">
    <source>
        <dbReference type="ARBA" id="ARBA00001974"/>
    </source>
</evidence>
<feature type="domain" description="Glucose-methanol-choline oxidoreductase N-terminal" evidence="6">
    <location>
        <begin position="193"/>
        <end position="317"/>
    </location>
</feature>
<dbReference type="SUPFAM" id="SSF51905">
    <property type="entry name" value="FAD/NAD(P)-binding domain"/>
    <property type="match status" value="1"/>
</dbReference>
<evidence type="ECO:0000313" key="8">
    <source>
        <dbReference type="EMBL" id="HIX54499.1"/>
    </source>
</evidence>
<dbReference type="EMBL" id="DXEZ01000157">
    <property type="protein sequence ID" value="HIX54499.1"/>
    <property type="molecule type" value="Genomic_DNA"/>
</dbReference>
<dbReference type="Pfam" id="PF00732">
    <property type="entry name" value="GMC_oxred_N"/>
    <property type="match status" value="1"/>
</dbReference>
<dbReference type="Gene3D" id="3.50.50.60">
    <property type="entry name" value="FAD/NAD(P)-binding domain"/>
    <property type="match status" value="2"/>
</dbReference>
<evidence type="ECO:0000256" key="4">
    <source>
        <dbReference type="ARBA" id="ARBA00022827"/>
    </source>
</evidence>
<name>A0A9D1W8V4_9SPHI</name>
<dbReference type="Proteomes" id="UP000824156">
    <property type="component" value="Unassembled WGS sequence"/>
</dbReference>
<dbReference type="GO" id="GO:0016614">
    <property type="term" value="F:oxidoreductase activity, acting on CH-OH group of donors"/>
    <property type="evidence" value="ECO:0007669"/>
    <property type="project" value="InterPro"/>
</dbReference>
<gene>
    <name evidence="8" type="ORF">H9853_05685</name>
</gene>
<dbReference type="SUPFAM" id="SSF54373">
    <property type="entry name" value="FAD-linked reductases, C-terminal domain"/>
    <property type="match status" value="1"/>
</dbReference>
<dbReference type="InterPro" id="IPR000172">
    <property type="entry name" value="GMC_OxRdtase_N"/>
</dbReference>
<protein>
    <submittedName>
        <fullName evidence="8">GMC family oxidoreductase</fullName>
    </submittedName>
</protein>
<keyword evidence="3" id="KW-0285">Flavoprotein</keyword>
<evidence type="ECO:0000256" key="3">
    <source>
        <dbReference type="ARBA" id="ARBA00022630"/>
    </source>
</evidence>
<evidence type="ECO:0000259" key="6">
    <source>
        <dbReference type="Pfam" id="PF00732"/>
    </source>
</evidence>
<comment type="caution">
    <text evidence="8">The sequence shown here is derived from an EMBL/GenBank/DDBJ whole genome shotgun (WGS) entry which is preliminary data.</text>
</comment>
<keyword evidence="4" id="KW-0274">FAD</keyword>
<dbReference type="InterPro" id="IPR051473">
    <property type="entry name" value="P2Ox-like"/>
</dbReference>
<proteinExistence type="inferred from homology"/>
<comment type="similarity">
    <text evidence="2">Belongs to the GMC oxidoreductase family.</text>
</comment>
<evidence type="ECO:0000313" key="9">
    <source>
        <dbReference type="Proteomes" id="UP000824156"/>
    </source>
</evidence>
<dbReference type="InterPro" id="IPR036188">
    <property type="entry name" value="FAD/NAD-bd_sf"/>
</dbReference>
<keyword evidence="5" id="KW-0560">Oxidoreductase</keyword>
<dbReference type="GO" id="GO:0050660">
    <property type="term" value="F:flavin adenine dinucleotide binding"/>
    <property type="evidence" value="ECO:0007669"/>
    <property type="project" value="InterPro"/>
</dbReference>
<sequence>MKKSPHHFDALVIGSGLSGSWVAKELCDLGIKTLVLERGKPVEHIKDYPTAFMDPWEFKHRNQVPSDVLIKNPIASKCYAFKEDTFHLFTPDDVQPYIQEEPFDWIRCYQVGGKSLTWARQVQRWSDFDFNGPKRDGFAVDWPIRYRDIAPWYNRVEHFIGVSGNKDGLESMPDGDFLPPFEMNKVEKLLQREIERAFPNRHVIQGRCAHLTELRPIHKKQGRTLCQARSLCQRGCPFGGYYSANSSTLPWAERTGNLSLRSNAIVDSIIYDQKKNLATGVRVIDSQTRETTEYFADVLFLNASTLATNQILLNSTSSRFPQGLGNDNGLLGKYITFHNYMGTISGTMDGHLDSYYYGRRPTQPIIPNFRNVDRQETEFLRGYASFFSAYRTRGTLSDKTVGGPFKDSLTEAGPWHISMMMQGETIPKEENHVRLSTEQSDNFGIPQLITHVKYDENDILSRDDFFEQGSMMLDAAGVKNISTHNSGQNPGLDIHEMGGVRMGLDPDTSLLNKWNQLHNCKNVYVTDGACMTSTGTQNPSLTFMALAARAANHAAEALKKGDLK</sequence>
<evidence type="ECO:0000256" key="2">
    <source>
        <dbReference type="ARBA" id="ARBA00010790"/>
    </source>
</evidence>
<organism evidence="8 9">
    <name type="scientific">Candidatus Sphingobacterium stercoripullorum</name>
    <dbReference type="NCBI Taxonomy" id="2838759"/>
    <lineage>
        <taxon>Bacteria</taxon>
        <taxon>Pseudomonadati</taxon>
        <taxon>Bacteroidota</taxon>
        <taxon>Sphingobacteriia</taxon>
        <taxon>Sphingobacteriales</taxon>
        <taxon>Sphingobacteriaceae</taxon>
        <taxon>Sphingobacterium</taxon>
    </lineage>
</organism>
<dbReference type="Pfam" id="PF05199">
    <property type="entry name" value="GMC_oxred_C"/>
    <property type="match status" value="1"/>
</dbReference>
<dbReference type="PANTHER" id="PTHR42784">
    <property type="entry name" value="PYRANOSE 2-OXIDASE"/>
    <property type="match status" value="1"/>
</dbReference>
<evidence type="ECO:0000259" key="7">
    <source>
        <dbReference type="Pfam" id="PF05199"/>
    </source>
</evidence>
<evidence type="ECO:0000256" key="5">
    <source>
        <dbReference type="ARBA" id="ARBA00023002"/>
    </source>
</evidence>
<dbReference type="PANTHER" id="PTHR42784:SF1">
    <property type="entry name" value="PYRANOSE 2-OXIDASE"/>
    <property type="match status" value="1"/>
</dbReference>
<reference evidence="8" key="2">
    <citation type="submission" date="2021-04" db="EMBL/GenBank/DDBJ databases">
        <authorList>
            <person name="Gilroy R."/>
        </authorList>
    </citation>
    <scope>NUCLEOTIDE SEQUENCE</scope>
    <source>
        <strain evidence="8">1719</strain>
    </source>
</reference>
<dbReference type="AlphaFoldDB" id="A0A9D1W8V4"/>
<dbReference type="InterPro" id="IPR007867">
    <property type="entry name" value="GMC_OxRtase_C"/>
</dbReference>